<feature type="domain" description="Cyclin-like" evidence="12">
    <location>
        <begin position="232"/>
        <end position="319"/>
    </location>
</feature>
<feature type="compositionally biased region" description="Basic and acidic residues" evidence="11">
    <location>
        <begin position="502"/>
        <end position="513"/>
    </location>
</feature>
<dbReference type="Pfam" id="PF21797">
    <property type="entry name" value="CycT2-like_C"/>
    <property type="match status" value="1"/>
</dbReference>
<dbReference type="InterPro" id="IPR023184">
    <property type="entry name" value="Ubol_cytC_Rdtase_hinge_dom"/>
</dbReference>
<dbReference type="CDD" id="cd20532">
    <property type="entry name" value="CYCLIN_CCNL_rpt1"/>
    <property type="match status" value="1"/>
</dbReference>
<dbReference type="InterPro" id="IPR036811">
    <property type="entry name" value="Ubol_cytC_Rdtase_hinge_dom_sf"/>
</dbReference>
<dbReference type="InterPro" id="IPR043198">
    <property type="entry name" value="Cyclin/Ssn8"/>
</dbReference>
<feature type="region of interest" description="Disordered" evidence="11">
    <location>
        <begin position="15"/>
        <end position="50"/>
    </location>
</feature>
<evidence type="ECO:0000256" key="5">
    <source>
        <dbReference type="ARBA" id="ARBA00022792"/>
    </source>
</evidence>
<evidence type="ECO:0000256" key="1">
    <source>
        <dbReference type="ARBA" id="ARBA00004273"/>
    </source>
</evidence>
<dbReference type="GO" id="GO:0006357">
    <property type="term" value="P:regulation of transcription by RNA polymerase II"/>
    <property type="evidence" value="ECO:0007669"/>
    <property type="project" value="InterPro"/>
</dbReference>
<dbReference type="Pfam" id="PF00134">
    <property type="entry name" value="Cyclin_N"/>
    <property type="match status" value="1"/>
</dbReference>
<keyword evidence="5" id="KW-0999">Mitochondrion inner membrane</keyword>
<dbReference type="Gene3D" id="1.10.287.20">
    <property type="entry name" value="Ubiquinol-cytochrome C reductase hinge domain"/>
    <property type="match status" value="1"/>
</dbReference>
<evidence type="ECO:0000256" key="11">
    <source>
        <dbReference type="SAM" id="MobiDB-lite"/>
    </source>
</evidence>
<dbReference type="GO" id="GO:0016538">
    <property type="term" value="F:cyclin-dependent protein serine/threonine kinase regulator activity"/>
    <property type="evidence" value="ECO:0007669"/>
    <property type="project" value="InterPro"/>
</dbReference>
<feature type="compositionally biased region" description="Basic and acidic residues" evidence="11">
    <location>
        <begin position="422"/>
        <end position="438"/>
    </location>
</feature>
<feature type="compositionally biased region" description="Low complexity" evidence="11">
    <location>
        <begin position="27"/>
        <end position="45"/>
    </location>
</feature>
<comment type="caution">
    <text evidence="13">The sequence shown here is derived from an EMBL/GenBank/DDBJ whole genome shotgun (WGS) entry which is preliminary data.</text>
</comment>
<comment type="similarity">
    <text evidence="2">Belongs to the UQCRH/QCR6 family.</text>
</comment>
<dbReference type="CDD" id="cd20533">
    <property type="entry name" value="CYCLIN_CCNL_rpt2"/>
    <property type="match status" value="1"/>
</dbReference>
<accession>A0AA36GIA8</accession>
<keyword evidence="3" id="KW-0813">Transport</keyword>
<dbReference type="Pfam" id="PF02320">
    <property type="entry name" value="UCR_hinge"/>
    <property type="match status" value="1"/>
</dbReference>
<dbReference type="GO" id="GO:0005743">
    <property type="term" value="C:mitochondrial inner membrane"/>
    <property type="evidence" value="ECO:0007669"/>
    <property type="project" value="UniProtKB-SubCell"/>
</dbReference>
<feature type="compositionally biased region" description="Basic and acidic residues" evidence="11">
    <location>
        <begin position="449"/>
        <end position="473"/>
    </location>
</feature>
<feature type="compositionally biased region" description="Basic residues" evidence="11">
    <location>
        <begin position="439"/>
        <end position="448"/>
    </location>
</feature>
<dbReference type="SUPFAM" id="SSF81531">
    <property type="entry name" value="Non-heme 11 kDa protein of cytochrome bc1 complex (Ubiquinol-cytochrome c reductase)"/>
    <property type="match status" value="1"/>
</dbReference>
<dbReference type="Gene3D" id="1.10.472.10">
    <property type="entry name" value="Cyclin-like"/>
    <property type="match status" value="2"/>
</dbReference>
<evidence type="ECO:0000256" key="9">
    <source>
        <dbReference type="ARBA" id="ARBA00023136"/>
    </source>
</evidence>
<keyword evidence="7 10" id="KW-0195">Cyclin</keyword>
<proteinExistence type="inferred from homology"/>
<name>A0AA36GIA8_CYLNA</name>
<dbReference type="FunFam" id="1.10.472.10:FF:000031">
    <property type="entry name" value="cyclin-L1-1-like isoform X1"/>
    <property type="match status" value="1"/>
</dbReference>
<dbReference type="EMBL" id="CATQJL010000001">
    <property type="protein sequence ID" value="CAJ0589596.1"/>
    <property type="molecule type" value="Genomic_DNA"/>
</dbReference>
<dbReference type="SUPFAM" id="SSF47954">
    <property type="entry name" value="Cyclin-like"/>
    <property type="match status" value="2"/>
</dbReference>
<dbReference type="SMART" id="SM00385">
    <property type="entry name" value="CYCLIN"/>
    <property type="match status" value="2"/>
</dbReference>
<dbReference type="InterPro" id="IPR013763">
    <property type="entry name" value="Cyclin-like_dom"/>
</dbReference>
<comment type="subcellular location">
    <subcellularLocation>
        <location evidence="1">Mitochondrion inner membrane</location>
    </subcellularLocation>
</comment>
<keyword evidence="4" id="KW-0679">Respiratory chain</keyword>
<reference evidence="13" key="1">
    <citation type="submission" date="2023-07" db="EMBL/GenBank/DDBJ databases">
        <authorList>
            <consortium name="CYATHOMIX"/>
        </authorList>
    </citation>
    <scope>NUCLEOTIDE SEQUENCE</scope>
    <source>
        <strain evidence="13">N/A</strain>
    </source>
</reference>
<dbReference type="InterPro" id="IPR006671">
    <property type="entry name" value="Cyclin_N"/>
</dbReference>
<dbReference type="Proteomes" id="UP001176961">
    <property type="component" value="Unassembled WGS sequence"/>
</dbReference>
<organism evidence="13 14">
    <name type="scientific">Cylicocyclus nassatus</name>
    <name type="common">Nematode worm</name>
    <dbReference type="NCBI Taxonomy" id="53992"/>
    <lineage>
        <taxon>Eukaryota</taxon>
        <taxon>Metazoa</taxon>
        <taxon>Ecdysozoa</taxon>
        <taxon>Nematoda</taxon>
        <taxon>Chromadorea</taxon>
        <taxon>Rhabditida</taxon>
        <taxon>Rhabditina</taxon>
        <taxon>Rhabditomorpha</taxon>
        <taxon>Strongyloidea</taxon>
        <taxon>Strongylidae</taxon>
        <taxon>Cylicocyclus</taxon>
    </lineage>
</organism>
<evidence type="ECO:0000256" key="2">
    <source>
        <dbReference type="ARBA" id="ARBA00006498"/>
    </source>
</evidence>
<dbReference type="AlphaFoldDB" id="A0AA36GIA8"/>
<dbReference type="FunFam" id="1.10.287.20:FF:000005">
    <property type="entry name" value="Cytochrome b-c1 complex subunit 6"/>
    <property type="match status" value="1"/>
</dbReference>
<keyword evidence="8" id="KW-0496">Mitochondrion</keyword>
<evidence type="ECO:0000313" key="14">
    <source>
        <dbReference type="Proteomes" id="UP001176961"/>
    </source>
</evidence>
<protein>
    <recommendedName>
        <fullName evidence="12">Cyclin-like domain-containing protein</fullName>
    </recommendedName>
</protein>
<comment type="similarity">
    <text evidence="10">Belongs to the cyclin family.</text>
</comment>
<evidence type="ECO:0000256" key="3">
    <source>
        <dbReference type="ARBA" id="ARBA00022448"/>
    </source>
</evidence>
<evidence type="ECO:0000256" key="8">
    <source>
        <dbReference type="ARBA" id="ARBA00023128"/>
    </source>
</evidence>
<evidence type="ECO:0000313" key="13">
    <source>
        <dbReference type="EMBL" id="CAJ0589596.1"/>
    </source>
</evidence>
<sequence length="586" mass="68296">MTTLAEKRSLALAKAQAFVRTRKPDPATENAENGGENTENAGDENNPIRPSSFGLRAHFSTVNINCDKWYQTMDEKARLNLQDPPSLADGMDRETEKNLRFFGCTLIQEGAVMLKLPQVAAATGQILFQRFYYLKSFLKFRYEHTVMACLLLASKIEEEPRRTRDVYNVFYRLEQLHKLRESGRSINDETAARLKPPPLDISYVNTKNNIIKAERRLLATLGFVVHVKHPHKLICAYCYVLRAHHRTDLIQKAWTYMNDGLRTDMFVRYSPETIACACIFLAARTVQPPVALPHQPRNWYELFDASDTDVHTIAMMLLNMYANQKAVSWREMDDVIEKLRGKIEAAQKAAKAQLVAQKITNDKKKGDEDSDKEDSHKRKGKSRSRSRSRSRSKSPKKKYSPIRRRRESPERNGRNKNRGGKGGRDDRRDRDRRDDRRDDKRRRSRSRSKSRERYLDRERERAKERSKAREREVYQSLGKRPRPKTPTPPVRFRNTMPPQKPVHSEMPDHKPTEEVTEEPQAEVVDQLTYWREKCADHVEKLKAVLEECNDRVNSRSNTEETCHQEMMDYVHHLDECAMPKAFAQLK</sequence>
<evidence type="ECO:0000259" key="12">
    <source>
        <dbReference type="SMART" id="SM00385"/>
    </source>
</evidence>
<keyword evidence="9" id="KW-0472">Membrane</keyword>
<evidence type="ECO:0000256" key="10">
    <source>
        <dbReference type="RuleBase" id="RU000383"/>
    </source>
</evidence>
<dbReference type="InterPro" id="IPR036915">
    <property type="entry name" value="Cyclin-like_sf"/>
</dbReference>
<evidence type="ECO:0000256" key="7">
    <source>
        <dbReference type="ARBA" id="ARBA00023127"/>
    </source>
</evidence>
<feature type="region of interest" description="Disordered" evidence="11">
    <location>
        <begin position="358"/>
        <end position="520"/>
    </location>
</feature>
<keyword evidence="14" id="KW-1185">Reference proteome</keyword>
<feature type="domain" description="Cyclin-like" evidence="12">
    <location>
        <begin position="105"/>
        <end position="219"/>
    </location>
</feature>
<feature type="compositionally biased region" description="Basic residues" evidence="11">
    <location>
        <begin position="377"/>
        <end position="406"/>
    </location>
</feature>
<gene>
    <name evidence="13" type="ORF">CYNAS_LOCUS1579</name>
</gene>
<dbReference type="PANTHER" id="PTHR10026">
    <property type="entry name" value="CYCLIN"/>
    <property type="match status" value="1"/>
</dbReference>
<keyword evidence="6" id="KW-0249">Electron transport</keyword>
<evidence type="ECO:0000256" key="6">
    <source>
        <dbReference type="ARBA" id="ARBA00022982"/>
    </source>
</evidence>
<evidence type="ECO:0000256" key="4">
    <source>
        <dbReference type="ARBA" id="ARBA00022660"/>
    </source>
</evidence>